<comment type="caution">
    <text evidence="1">The sequence shown here is derived from an EMBL/GenBank/DDBJ whole genome shotgun (WGS) entry which is preliminary data.</text>
</comment>
<sequence length="177" mass="18708">MQFLVQYQPPAGGRTQPRPAALPDSKAQACIMMQPLPSSKARPAGREASFHDTGGRWNPALPSAGRGWCPTPASAVSPHQRHSRGSRPKQDSREAAAFHGRGLAVMSPKGSPEASTAPRMPCVLLYPSAKSFSVASLGVPPRPRRPADAVLHRDVSHPPQPCRAMTTMAIPLDAAGA</sequence>
<dbReference type="EMBL" id="JBGNUJ010000011">
    <property type="protein sequence ID" value="KAL3953444.1"/>
    <property type="molecule type" value="Genomic_DNA"/>
</dbReference>
<proteinExistence type="predicted"/>
<keyword evidence="2" id="KW-1185">Reference proteome</keyword>
<protein>
    <submittedName>
        <fullName evidence="1">Uncharacterized protein</fullName>
    </submittedName>
</protein>
<organism evidence="1 2">
    <name type="scientific">Purpureocillium lilacinum</name>
    <name type="common">Paecilomyces lilacinus</name>
    <dbReference type="NCBI Taxonomy" id="33203"/>
    <lineage>
        <taxon>Eukaryota</taxon>
        <taxon>Fungi</taxon>
        <taxon>Dikarya</taxon>
        <taxon>Ascomycota</taxon>
        <taxon>Pezizomycotina</taxon>
        <taxon>Sordariomycetes</taxon>
        <taxon>Hypocreomycetidae</taxon>
        <taxon>Hypocreales</taxon>
        <taxon>Ophiocordycipitaceae</taxon>
        <taxon>Purpureocillium</taxon>
    </lineage>
</organism>
<evidence type="ECO:0000313" key="1">
    <source>
        <dbReference type="EMBL" id="KAL3953444.1"/>
    </source>
</evidence>
<accession>A0ACC4DCY1</accession>
<gene>
    <name evidence="1" type="ORF">ACCO45_011400</name>
</gene>
<name>A0ACC4DCY1_PURLI</name>
<evidence type="ECO:0000313" key="2">
    <source>
        <dbReference type="Proteomes" id="UP001638806"/>
    </source>
</evidence>
<reference evidence="1" key="1">
    <citation type="submission" date="2024-12" db="EMBL/GenBank/DDBJ databases">
        <title>Comparative genomics and development of molecular markers within Purpureocillium lilacinum and among Purpureocillium species.</title>
        <authorList>
            <person name="Yeh Z.-Y."/>
            <person name="Ni N.-T."/>
            <person name="Lo P.-H."/>
            <person name="Mushyakhwo K."/>
            <person name="Lin C.-F."/>
            <person name="Nai Y.-S."/>
        </authorList>
    </citation>
    <scope>NUCLEOTIDE SEQUENCE</scope>
    <source>
        <strain evidence="1">NCHU-NPUST-175</strain>
    </source>
</reference>
<dbReference type="Proteomes" id="UP001638806">
    <property type="component" value="Unassembled WGS sequence"/>
</dbReference>